<evidence type="ECO:0000313" key="7">
    <source>
        <dbReference type="EMBL" id="PTN02082.1"/>
    </source>
</evidence>
<proteinExistence type="predicted"/>
<dbReference type="GO" id="GO:0005886">
    <property type="term" value="C:plasma membrane"/>
    <property type="evidence" value="ECO:0007669"/>
    <property type="project" value="UniProtKB-SubCell"/>
</dbReference>
<keyword evidence="8" id="KW-1185">Reference proteome</keyword>
<evidence type="ECO:0000256" key="4">
    <source>
        <dbReference type="ARBA" id="ARBA00022679"/>
    </source>
</evidence>
<dbReference type="Proteomes" id="UP000243859">
    <property type="component" value="Unassembled WGS sequence"/>
</dbReference>
<organism evidence="7 8">
    <name type="scientific">Rhodovulum imhoffii</name>
    <dbReference type="NCBI Taxonomy" id="365340"/>
    <lineage>
        <taxon>Bacteria</taxon>
        <taxon>Pseudomonadati</taxon>
        <taxon>Pseudomonadota</taxon>
        <taxon>Alphaproteobacteria</taxon>
        <taxon>Rhodobacterales</taxon>
        <taxon>Paracoccaceae</taxon>
        <taxon>Rhodovulum</taxon>
    </lineage>
</organism>
<dbReference type="Pfam" id="PF03279">
    <property type="entry name" value="Lip_A_acyltrans"/>
    <property type="match status" value="1"/>
</dbReference>
<keyword evidence="3" id="KW-0997">Cell inner membrane</keyword>
<keyword evidence="2" id="KW-1003">Cell membrane</keyword>
<keyword evidence="4 7" id="KW-0808">Transferase</keyword>
<dbReference type="PANTHER" id="PTHR30606:SF10">
    <property type="entry name" value="PHOSPHATIDYLINOSITOL MANNOSIDE ACYLTRANSFERASE"/>
    <property type="match status" value="1"/>
</dbReference>
<gene>
    <name evidence="7" type="ORF">C8N32_10831</name>
</gene>
<reference evidence="7 8" key="1">
    <citation type="submission" date="2018-04" db="EMBL/GenBank/DDBJ databases">
        <title>Genomic Encyclopedia of Archaeal and Bacterial Type Strains, Phase II (KMG-II): from individual species to whole genera.</title>
        <authorList>
            <person name="Goeker M."/>
        </authorList>
    </citation>
    <scope>NUCLEOTIDE SEQUENCE [LARGE SCALE GENOMIC DNA]</scope>
    <source>
        <strain evidence="7 8">DSM 18064</strain>
    </source>
</reference>
<evidence type="ECO:0000256" key="3">
    <source>
        <dbReference type="ARBA" id="ARBA00022519"/>
    </source>
</evidence>
<dbReference type="InterPro" id="IPR004960">
    <property type="entry name" value="LipA_acyltrans"/>
</dbReference>
<evidence type="ECO:0000313" key="8">
    <source>
        <dbReference type="Proteomes" id="UP000243859"/>
    </source>
</evidence>
<dbReference type="CDD" id="cd07984">
    <property type="entry name" value="LPLAT_LABLAT-like"/>
    <property type="match status" value="1"/>
</dbReference>
<dbReference type="RefSeq" id="WP_107892224.1">
    <property type="nucleotide sequence ID" value="NZ_QAAA01000008.1"/>
</dbReference>
<dbReference type="EMBL" id="QAAA01000008">
    <property type="protein sequence ID" value="PTN02082.1"/>
    <property type="molecule type" value="Genomic_DNA"/>
</dbReference>
<comment type="caution">
    <text evidence="7">The sequence shown here is derived from an EMBL/GenBank/DDBJ whole genome shotgun (WGS) entry which is preliminary data.</text>
</comment>
<sequence length="294" mass="32748">MAKQRRGPPEFFENLLVRAILAGALVLPYRWRVPFAGWVVARLVAPVAGYDRRVRDNLAHVCPDLPRSEVRRLMRAVPDNFGRSVIELYSARDFVARAAATPMSGPGVAALQEAHEAGRPVLLVTGHFGNYDAPRAALIARGYRVGGLYNPMRNGFFNDHYTRAMATIGEPLFPRGRQGLGEMLRFLRSGGMLGIVIDQYMRHGAPLTFFGKTAPTALSAAQMALKYDALVVPIYGVRQSDGVSFEIVAEAPVPHGTAKEMTQALNDSLEAQVRRNMDQWLWIHRRWKPERRSA</sequence>
<dbReference type="GO" id="GO:0009247">
    <property type="term" value="P:glycolipid biosynthetic process"/>
    <property type="evidence" value="ECO:0007669"/>
    <property type="project" value="UniProtKB-ARBA"/>
</dbReference>
<dbReference type="AlphaFoldDB" id="A0A2T5BRZ3"/>
<dbReference type="OrthoDB" id="9801955at2"/>
<accession>A0A2T5BRZ3</accession>
<dbReference type="GO" id="GO:0016746">
    <property type="term" value="F:acyltransferase activity"/>
    <property type="evidence" value="ECO:0007669"/>
    <property type="project" value="UniProtKB-KW"/>
</dbReference>
<evidence type="ECO:0000256" key="6">
    <source>
        <dbReference type="ARBA" id="ARBA00023315"/>
    </source>
</evidence>
<protein>
    <submittedName>
        <fullName evidence="7">KDO2-lipid IV(A) lauroyltransferase</fullName>
    </submittedName>
</protein>
<evidence type="ECO:0000256" key="5">
    <source>
        <dbReference type="ARBA" id="ARBA00023136"/>
    </source>
</evidence>
<keyword evidence="6" id="KW-0012">Acyltransferase</keyword>
<dbReference type="PANTHER" id="PTHR30606">
    <property type="entry name" value="LIPID A BIOSYNTHESIS LAUROYL ACYLTRANSFERASE"/>
    <property type="match status" value="1"/>
</dbReference>
<keyword evidence="5" id="KW-0472">Membrane</keyword>
<comment type="subcellular location">
    <subcellularLocation>
        <location evidence="1">Cell inner membrane</location>
    </subcellularLocation>
</comment>
<name>A0A2T5BRZ3_9RHOB</name>
<evidence type="ECO:0000256" key="1">
    <source>
        <dbReference type="ARBA" id="ARBA00004533"/>
    </source>
</evidence>
<evidence type="ECO:0000256" key="2">
    <source>
        <dbReference type="ARBA" id="ARBA00022475"/>
    </source>
</evidence>